<sequence length="120" mass="13504">MSMNSIIRTFSYIIAEKDRELATSQGEIKALRVTEALKDKAIEEVFSLSVVNHITYHKQPPYILLMQERGKSVKNNGYILVSANGGLNQQRVASRMLLQPELVLEDASQDHARKTVSCDL</sequence>
<dbReference type="GO" id="GO:0005874">
    <property type="term" value="C:microtubule"/>
    <property type="evidence" value="ECO:0007669"/>
    <property type="project" value="UniProtKB-KW"/>
</dbReference>
<reference evidence="7" key="1">
    <citation type="submission" date="2020-09" db="EMBL/GenBank/DDBJ databases">
        <title>Genome-Enabled Discovery of Anthraquinone Biosynthesis in Senna tora.</title>
        <authorList>
            <person name="Kang S.-H."/>
            <person name="Pandey R.P."/>
            <person name="Lee C.-M."/>
            <person name="Sim J.-S."/>
            <person name="Jeong J.-T."/>
            <person name="Choi B.-S."/>
            <person name="Jung M."/>
            <person name="Ginzburg D."/>
            <person name="Zhao K."/>
            <person name="Won S.Y."/>
            <person name="Oh T.-J."/>
            <person name="Yu Y."/>
            <person name="Kim N.-H."/>
            <person name="Lee O.R."/>
            <person name="Lee T.-H."/>
            <person name="Bashyal P."/>
            <person name="Kim T.-S."/>
            <person name="Lee W.-H."/>
            <person name="Kawkins C."/>
            <person name="Kim C.-K."/>
            <person name="Kim J.S."/>
            <person name="Ahn B.O."/>
            <person name="Rhee S.Y."/>
            <person name="Sohng J.K."/>
        </authorList>
    </citation>
    <scope>NUCLEOTIDE SEQUENCE</scope>
    <source>
        <tissue evidence="7">Leaf</tissue>
    </source>
</reference>
<protein>
    <submittedName>
        <fullName evidence="7">Microtubule-associated protein 70-5</fullName>
    </submittedName>
</protein>
<keyword evidence="3" id="KW-0963">Cytoplasm</keyword>
<evidence type="ECO:0000256" key="3">
    <source>
        <dbReference type="ARBA" id="ARBA00022490"/>
    </source>
</evidence>
<proteinExistence type="inferred from homology"/>
<dbReference type="GO" id="GO:0008017">
    <property type="term" value="F:microtubule binding"/>
    <property type="evidence" value="ECO:0007669"/>
    <property type="project" value="InterPro"/>
</dbReference>
<evidence type="ECO:0000313" key="8">
    <source>
        <dbReference type="Proteomes" id="UP000634136"/>
    </source>
</evidence>
<dbReference type="Pfam" id="PF07058">
    <property type="entry name" value="MAP70"/>
    <property type="match status" value="1"/>
</dbReference>
<comment type="caution">
    <text evidence="7">The sequence shown here is derived from an EMBL/GenBank/DDBJ whole genome shotgun (WGS) entry which is preliminary data.</text>
</comment>
<evidence type="ECO:0000313" key="7">
    <source>
        <dbReference type="EMBL" id="KAF7841932.1"/>
    </source>
</evidence>
<comment type="subcellular location">
    <subcellularLocation>
        <location evidence="1">Cytoplasm</location>
        <location evidence="1">Cytoskeleton</location>
    </subcellularLocation>
</comment>
<dbReference type="Proteomes" id="UP000634136">
    <property type="component" value="Unassembled WGS sequence"/>
</dbReference>
<comment type="similarity">
    <text evidence="2">Belongs to the MAP70 family.</text>
</comment>
<evidence type="ECO:0000256" key="6">
    <source>
        <dbReference type="ARBA" id="ARBA00023212"/>
    </source>
</evidence>
<dbReference type="AlphaFoldDB" id="A0A834XBZ2"/>
<gene>
    <name evidence="7" type="ORF">G2W53_004230</name>
</gene>
<evidence type="ECO:0000256" key="4">
    <source>
        <dbReference type="ARBA" id="ARBA00022701"/>
    </source>
</evidence>
<dbReference type="OrthoDB" id="1716264at2759"/>
<dbReference type="GO" id="GO:0007010">
    <property type="term" value="P:cytoskeleton organization"/>
    <property type="evidence" value="ECO:0007669"/>
    <property type="project" value="InterPro"/>
</dbReference>
<organism evidence="7 8">
    <name type="scientific">Senna tora</name>
    <dbReference type="NCBI Taxonomy" id="362788"/>
    <lineage>
        <taxon>Eukaryota</taxon>
        <taxon>Viridiplantae</taxon>
        <taxon>Streptophyta</taxon>
        <taxon>Embryophyta</taxon>
        <taxon>Tracheophyta</taxon>
        <taxon>Spermatophyta</taxon>
        <taxon>Magnoliopsida</taxon>
        <taxon>eudicotyledons</taxon>
        <taxon>Gunneridae</taxon>
        <taxon>Pentapetalae</taxon>
        <taxon>rosids</taxon>
        <taxon>fabids</taxon>
        <taxon>Fabales</taxon>
        <taxon>Fabaceae</taxon>
        <taxon>Caesalpinioideae</taxon>
        <taxon>Cassia clade</taxon>
        <taxon>Senna</taxon>
    </lineage>
</organism>
<dbReference type="EMBL" id="JAAIUW010000002">
    <property type="protein sequence ID" value="KAF7841932.1"/>
    <property type="molecule type" value="Genomic_DNA"/>
</dbReference>
<dbReference type="InterPro" id="IPR009768">
    <property type="entry name" value="MAP70"/>
</dbReference>
<evidence type="ECO:0000256" key="1">
    <source>
        <dbReference type="ARBA" id="ARBA00004245"/>
    </source>
</evidence>
<keyword evidence="4" id="KW-0493">Microtubule</keyword>
<keyword evidence="8" id="KW-1185">Reference proteome</keyword>
<keyword evidence="5" id="KW-0175">Coiled coil</keyword>
<evidence type="ECO:0000256" key="5">
    <source>
        <dbReference type="ARBA" id="ARBA00023054"/>
    </source>
</evidence>
<keyword evidence="6" id="KW-0206">Cytoskeleton</keyword>
<name>A0A834XBZ2_9FABA</name>
<accession>A0A834XBZ2</accession>
<evidence type="ECO:0000256" key="2">
    <source>
        <dbReference type="ARBA" id="ARBA00008825"/>
    </source>
</evidence>